<dbReference type="Pfam" id="PF18772">
    <property type="entry name" value="APOBEC2"/>
    <property type="match status" value="1"/>
</dbReference>
<dbReference type="GO" id="GO:0046872">
    <property type="term" value="F:metal ion binding"/>
    <property type="evidence" value="ECO:0007669"/>
    <property type="project" value="UniProtKB-KW"/>
</dbReference>
<keyword evidence="2" id="KW-0378">Hydrolase</keyword>
<dbReference type="Gene3D" id="3.40.140.10">
    <property type="entry name" value="Cytidine Deaminase, domain 2"/>
    <property type="match status" value="1"/>
</dbReference>
<dbReference type="GO" id="GO:0045869">
    <property type="term" value="P:negative regulation of single stranded viral RNA replication via double stranded DNA intermediate"/>
    <property type="evidence" value="ECO:0007669"/>
    <property type="project" value="TreeGrafter"/>
</dbReference>
<dbReference type="EMBL" id="JAULJE010000007">
    <property type="protein sequence ID" value="KAK1341623.1"/>
    <property type="molecule type" value="Genomic_DNA"/>
</dbReference>
<evidence type="ECO:0000256" key="2">
    <source>
        <dbReference type="ARBA" id="ARBA00022801"/>
    </source>
</evidence>
<gene>
    <name evidence="4" type="ORF">QTO34_018038</name>
</gene>
<dbReference type="GO" id="GO:0070383">
    <property type="term" value="P:DNA cytosine deamination"/>
    <property type="evidence" value="ECO:0007669"/>
    <property type="project" value="TreeGrafter"/>
</dbReference>
<dbReference type="GO" id="GO:0003723">
    <property type="term" value="F:RNA binding"/>
    <property type="evidence" value="ECO:0007669"/>
    <property type="project" value="TreeGrafter"/>
</dbReference>
<keyword evidence="3" id="KW-0862">Zinc</keyword>
<dbReference type="GO" id="GO:0051607">
    <property type="term" value="P:defense response to virus"/>
    <property type="evidence" value="ECO:0007669"/>
    <property type="project" value="TreeGrafter"/>
</dbReference>
<accession>A0AA40LRT7</accession>
<comment type="caution">
    <text evidence="4">The sequence shown here is derived from an EMBL/GenBank/DDBJ whole genome shotgun (WGS) entry which is preliminary data.</text>
</comment>
<dbReference type="PANTHER" id="PTHR13857:SF20">
    <property type="entry name" value="DNA DC-DU-EDITING ENZYME APOBEC-3G"/>
    <property type="match status" value="1"/>
</dbReference>
<dbReference type="GO" id="GO:0016554">
    <property type="term" value="P:cytidine to uridine editing"/>
    <property type="evidence" value="ECO:0007669"/>
    <property type="project" value="TreeGrafter"/>
</dbReference>
<dbReference type="Proteomes" id="UP001177744">
    <property type="component" value="Unassembled WGS sequence"/>
</dbReference>
<evidence type="ECO:0000256" key="3">
    <source>
        <dbReference type="ARBA" id="ARBA00022833"/>
    </source>
</evidence>
<organism evidence="4 5">
    <name type="scientific">Cnephaeus nilssonii</name>
    <name type="common">Northern bat</name>
    <name type="synonym">Eptesicus nilssonii</name>
    <dbReference type="NCBI Taxonomy" id="3371016"/>
    <lineage>
        <taxon>Eukaryota</taxon>
        <taxon>Metazoa</taxon>
        <taxon>Chordata</taxon>
        <taxon>Craniata</taxon>
        <taxon>Vertebrata</taxon>
        <taxon>Euteleostomi</taxon>
        <taxon>Mammalia</taxon>
        <taxon>Eutheria</taxon>
        <taxon>Laurasiatheria</taxon>
        <taxon>Chiroptera</taxon>
        <taxon>Yangochiroptera</taxon>
        <taxon>Vespertilionidae</taxon>
        <taxon>Cnephaeus</taxon>
    </lineage>
</organism>
<keyword evidence="1" id="KW-0479">Metal-binding</keyword>
<reference evidence="4" key="1">
    <citation type="submission" date="2023-06" db="EMBL/GenBank/DDBJ databases">
        <title>Reference genome for the Northern bat (Eptesicus nilssonii), a most northern bat species.</title>
        <authorList>
            <person name="Laine V.N."/>
            <person name="Pulliainen A.T."/>
            <person name="Lilley T.M."/>
        </authorList>
    </citation>
    <scope>NUCLEOTIDE SEQUENCE</scope>
    <source>
        <strain evidence="4">BLF_Eptnil</strain>
        <tissue evidence="4">Kidney</tissue>
    </source>
</reference>
<evidence type="ECO:0000313" key="4">
    <source>
        <dbReference type="EMBL" id="KAK1341623.1"/>
    </source>
</evidence>
<dbReference type="InterPro" id="IPR050610">
    <property type="entry name" value="APOBEC_Cyt_Deaminase"/>
</dbReference>
<evidence type="ECO:0000313" key="5">
    <source>
        <dbReference type="Proteomes" id="UP001177744"/>
    </source>
</evidence>
<keyword evidence="5" id="KW-1185">Reference proteome</keyword>
<dbReference type="GO" id="GO:0000932">
    <property type="term" value="C:P-body"/>
    <property type="evidence" value="ECO:0007669"/>
    <property type="project" value="TreeGrafter"/>
</dbReference>
<dbReference type="PANTHER" id="PTHR13857">
    <property type="entry name" value="MRNA EDITING ENZYME"/>
    <property type="match status" value="1"/>
</dbReference>
<sequence length="248" mass="28533">MWEEPHDLGSSCLCPQTPDQQKNLRNNFRNKHVNQTYLCYEVEVWRRNAWAPMEEHQGILSNLESRRRHAELCFLDRVRSWRLDRTKHYRLTWHVSWSPRPVCAPELAAFLRENSHVSLRIFAAGIHTTFSGYERGLRDLRDAGAQLAIMTLEGQQETPEGGRGAGTEAGEWLHRGGRRRMGWGRLSAACRGWSLLEERVQGTEGSWEGRAPALLGNLRGQQTSHSSPGLNWMNKYESSVRYCRTFSG</sequence>
<name>A0AA40LRT7_CNENI</name>
<protein>
    <submittedName>
        <fullName evidence="4">Uncharacterized protein</fullName>
    </submittedName>
</protein>
<proteinExistence type="predicted"/>
<evidence type="ECO:0000256" key="1">
    <source>
        <dbReference type="ARBA" id="ARBA00022723"/>
    </source>
</evidence>
<dbReference type="GO" id="GO:0004126">
    <property type="term" value="F:cytidine deaminase activity"/>
    <property type="evidence" value="ECO:0007669"/>
    <property type="project" value="TreeGrafter"/>
</dbReference>
<dbReference type="GO" id="GO:0005634">
    <property type="term" value="C:nucleus"/>
    <property type="evidence" value="ECO:0007669"/>
    <property type="project" value="TreeGrafter"/>
</dbReference>
<dbReference type="AlphaFoldDB" id="A0AA40LRT7"/>